<evidence type="ECO:0000313" key="3">
    <source>
        <dbReference type="Proteomes" id="UP001331761"/>
    </source>
</evidence>
<evidence type="ECO:0008006" key="4">
    <source>
        <dbReference type="Google" id="ProtNLM"/>
    </source>
</evidence>
<accession>A0AAN8ETC4</accession>
<evidence type="ECO:0000313" key="2">
    <source>
        <dbReference type="EMBL" id="KAK5967746.1"/>
    </source>
</evidence>
<keyword evidence="3" id="KW-1185">Reference proteome</keyword>
<feature type="chain" id="PRO_5042896174" description="SCP domain-containing protein" evidence="1">
    <location>
        <begin position="18"/>
        <end position="293"/>
    </location>
</feature>
<keyword evidence="1" id="KW-0732">Signal</keyword>
<organism evidence="2 3">
    <name type="scientific">Trichostrongylus colubriformis</name>
    <name type="common">Black scour worm</name>
    <dbReference type="NCBI Taxonomy" id="6319"/>
    <lineage>
        <taxon>Eukaryota</taxon>
        <taxon>Metazoa</taxon>
        <taxon>Ecdysozoa</taxon>
        <taxon>Nematoda</taxon>
        <taxon>Chromadorea</taxon>
        <taxon>Rhabditida</taxon>
        <taxon>Rhabditina</taxon>
        <taxon>Rhabditomorpha</taxon>
        <taxon>Strongyloidea</taxon>
        <taxon>Trichostrongylidae</taxon>
        <taxon>Trichostrongylus</taxon>
    </lineage>
</organism>
<name>A0AAN8ETC4_TRICO</name>
<gene>
    <name evidence="2" type="ORF">GCK32_011442</name>
</gene>
<evidence type="ECO:0000256" key="1">
    <source>
        <dbReference type="SAM" id="SignalP"/>
    </source>
</evidence>
<proteinExistence type="predicted"/>
<comment type="caution">
    <text evidence="2">The sequence shown here is derived from an EMBL/GenBank/DDBJ whole genome shotgun (WGS) entry which is preliminary data.</text>
</comment>
<protein>
    <recommendedName>
        <fullName evidence="4">SCP domain-containing protein</fullName>
    </recommendedName>
</protein>
<feature type="signal peptide" evidence="1">
    <location>
        <begin position="1"/>
        <end position="17"/>
    </location>
</feature>
<dbReference type="AlphaFoldDB" id="A0AAN8ETC4"/>
<dbReference type="Proteomes" id="UP001331761">
    <property type="component" value="Unassembled WGS sequence"/>
</dbReference>
<dbReference type="EMBL" id="WIXE01022167">
    <property type="protein sequence ID" value="KAK5967746.1"/>
    <property type="molecule type" value="Genomic_DNA"/>
</dbReference>
<sequence>MLLGPGVLFVLLIAAGAQEQECKVRHLRIECHLAGWLKILYEEFFEEYKQRNPKDPQGLIWNVTMSDLAQREAKVRGSIVKKDQPFFDNGTPYIMLQNAKAFWKADNLTVKEKVTRTIRKPAPIEMLFAPAVLSVLLVIVEAQEQDCIARGTRVECHLSKWLKELYVDFFKKYKQRIPTDPQTLIWNETMSDLAQREAKVRGSIVKKDQPFFDNGTPYIMLQNAKAFFKSDHLSVKEKVNKTISSNTFIGWADYGKVNRLSYGTQFGCNGYGGFERLDKEYMNVVCFFEKGWQ</sequence>
<reference evidence="2 3" key="1">
    <citation type="submission" date="2019-10" db="EMBL/GenBank/DDBJ databases">
        <title>Assembly and Annotation for the nematode Trichostrongylus colubriformis.</title>
        <authorList>
            <person name="Martin J."/>
        </authorList>
    </citation>
    <scope>NUCLEOTIDE SEQUENCE [LARGE SCALE GENOMIC DNA]</scope>
    <source>
        <strain evidence="2">G859</strain>
        <tissue evidence="2">Whole worm</tissue>
    </source>
</reference>